<evidence type="ECO:0000256" key="6">
    <source>
        <dbReference type="ARBA" id="ARBA00022918"/>
    </source>
</evidence>
<dbReference type="InterPro" id="IPR043502">
    <property type="entry name" value="DNA/RNA_pol_sf"/>
</dbReference>
<name>A0A6L2JA97_TANCI</name>
<evidence type="ECO:0000256" key="1">
    <source>
        <dbReference type="ARBA" id="ARBA00022679"/>
    </source>
</evidence>
<keyword evidence="2" id="KW-0548">Nucleotidyltransferase</keyword>
<dbReference type="InterPro" id="IPR041373">
    <property type="entry name" value="RT_RNaseH"/>
</dbReference>
<comment type="caution">
    <text evidence="8">The sequence shown here is derived from an EMBL/GenBank/DDBJ whole genome shotgun (WGS) entry which is preliminary data.</text>
</comment>
<dbReference type="GO" id="GO:0004519">
    <property type="term" value="F:endonuclease activity"/>
    <property type="evidence" value="ECO:0007669"/>
    <property type="project" value="UniProtKB-KW"/>
</dbReference>
<dbReference type="GO" id="GO:0016787">
    <property type="term" value="F:hydrolase activity"/>
    <property type="evidence" value="ECO:0007669"/>
    <property type="project" value="UniProtKB-KW"/>
</dbReference>
<keyword evidence="3" id="KW-0540">Nuclease</keyword>
<proteinExistence type="predicted"/>
<dbReference type="Pfam" id="PF17917">
    <property type="entry name" value="RT_RNaseH"/>
    <property type="match status" value="1"/>
</dbReference>
<evidence type="ECO:0000256" key="5">
    <source>
        <dbReference type="ARBA" id="ARBA00022801"/>
    </source>
</evidence>
<evidence type="ECO:0000256" key="4">
    <source>
        <dbReference type="ARBA" id="ARBA00022759"/>
    </source>
</evidence>
<accession>A0A6L2JA97</accession>
<protein>
    <submittedName>
        <fullName evidence="8">Putative reverse transcriptase domain-containing protein</fullName>
    </submittedName>
</protein>
<evidence type="ECO:0000256" key="2">
    <source>
        <dbReference type="ARBA" id="ARBA00022695"/>
    </source>
</evidence>
<feature type="domain" description="Reverse transcriptase RNase H-like" evidence="7">
    <location>
        <begin position="86"/>
        <end position="133"/>
    </location>
</feature>
<dbReference type="InterPro" id="IPR043128">
    <property type="entry name" value="Rev_trsase/Diguanyl_cyclase"/>
</dbReference>
<reference evidence="8" key="1">
    <citation type="journal article" date="2019" name="Sci. Rep.">
        <title>Draft genome of Tanacetum cinerariifolium, the natural source of mosquito coil.</title>
        <authorList>
            <person name="Yamashiro T."/>
            <person name="Shiraishi A."/>
            <person name="Satake H."/>
            <person name="Nakayama K."/>
        </authorList>
    </citation>
    <scope>NUCLEOTIDE SEQUENCE</scope>
</reference>
<dbReference type="PANTHER" id="PTHR34072">
    <property type="entry name" value="ENZYMATIC POLYPROTEIN-RELATED"/>
    <property type="match status" value="1"/>
</dbReference>
<keyword evidence="6 8" id="KW-0695">RNA-directed DNA polymerase</keyword>
<dbReference type="Gene3D" id="3.30.70.270">
    <property type="match status" value="1"/>
</dbReference>
<sequence length="332" mass="38761">MCIDYHELNKLTMKNRYSLSRIDDLFDQLTRYNHYEFQVMPFGLTNALAIFMDLMNREELYVIFSKCAFWIPKVQLLGHVIDSQGTENFVVYCDASHKGLGVVLMQKEKVIAYASRQLKTHEKNYTTRDLQLGVVKELNMRQRRWIKLLSDYDCEIHYHLRKENVVVDALSQKERIKPLRVRALVMTININLRSQILDDQAKAIKEENVKNENLRGMDKEFETRLDGTRYIRNKNWLLHYSLQEALGTRLDMSITYHPQIDRQSERMIQTLEDDLHSDAVTKVLTPSLVSSNGVTTNPDVVSRHCTYSLKVTSCKAAILFLPKLNPSHVHIL</sequence>
<evidence type="ECO:0000259" key="7">
    <source>
        <dbReference type="Pfam" id="PF17917"/>
    </source>
</evidence>
<evidence type="ECO:0000256" key="3">
    <source>
        <dbReference type="ARBA" id="ARBA00022722"/>
    </source>
</evidence>
<dbReference type="SUPFAM" id="SSF56672">
    <property type="entry name" value="DNA/RNA polymerases"/>
    <property type="match status" value="1"/>
</dbReference>
<dbReference type="EMBL" id="BKCJ010000487">
    <property type="protein sequence ID" value="GEU33642.1"/>
    <property type="molecule type" value="Genomic_DNA"/>
</dbReference>
<gene>
    <name evidence="8" type="ORF">Tci_005620</name>
</gene>
<keyword evidence="5" id="KW-0378">Hydrolase</keyword>
<keyword evidence="1" id="KW-0808">Transferase</keyword>
<organism evidence="8">
    <name type="scientific">Tanacetum cinerariifolium</name>
    <name type="common">Dalmatian daisy</name>
    <name type="synonym">Chrysanthemum cinerariifolium</name>
    <dbReference type="NCBI Taxonomy" id="118510"/>
    <lineage>
        <taxon>Eukaryota</taxon>
        <taxon>Viridiplantae</taxon>
        <taxon>Streptophyta</taxon>
        <taxon>Embryophyta</taxon>
        <taxon>Tracheophyta</taxon>
        <taxon>Spermatophyta</taxon>
        <taxon>Magnoliopsida</taxon>
        <taxon>eudicotyledons</taxon>
        <taxon>Gunneridae</taxon>
        <taxon>Pentapetalae</taxon>
        <taxon>asterids</taxon>
        <taxon>campanulids</taxon>
        <taxon>Asterales</taxon>
        <taxon>Asteraceae</taxon>
        <taxon>Asteroideae</taxon>
        <taxon>Anthemideae</taxon>
        <taxon>Anthemidinae</taxon>
        <taxon>Tanacetum</taxon>
    </lineage>
</organism>
<dbReference type="PANTHER" id="PTHR34072:SF52">
    <property type="entry name" value="RIBONUCLEASE H"/>
    <property type="match status" value="1"/>
</dbReference>
<dbReference type="AlphaFoldDB" id="A0A6L2JA97"/>
<keyword evidence="4" id="KW-0255">Endonuclease</keyword>
<evidence type="ECO:0000313" key="8">
    <source>
        <dbReference type="EMBL" id="GEU33642.1"/>
    </source>
</evidence>
<dbReference type="GO" id="GO:0003964">
    <property type="term" value="F:RNA-directed DNA polymerase activity"/>
    <property type="evidence" value="ECO:0007669"/>
    <property type="project" value="UniProtKB-KW"/>
</dbReference>